<evidence type="ECO:0000313" key="3">
    <source>
        <dbReference type="Proteomes" id="UP000185544"/>
    </source>
</evidence>
<sequence length="135" mass="15212">MHIVEVARLTRIPLHFLEAIENDHFNELPGEVFVRGFLKVYASAVGLSPSEIVERYTEGRPIVCLTPLPVVAPFQSQGEEHNRRFGLAIAFVLLLTLFVLALSIVLKPRGYDMPVELSYHLENSGWIVSRELGWG</sequence>
<evidence type="ECO:0008006" key="4">
    <source>
        <dbReference type="Google" id="ProtNLM"/>
    </source>
</evidence>
<organism evidence="2 3">
    <name type="scientific">Pajaroellobacter abortibovis</name>
    <dbReference type="NCBI Taxonomy" id="1882918"/>
    <lineage>
        <taxon>Bacteria</taxon>
        <taxon>Pseudomonadati</taxon>
        <taxon>Myxococcota</taxon>
        <taxon>Polyangia</taxon>
        <taxon>Polyangiales</taxon>
        <taxon>Polyangiaceae</taxon>
    </lineage>
</organism>
<keyword evidence="1" id="KW-0812">Transmembrane</keyword>
<name>A0A1L6MZU7_9BACT</name>
<protein>
    <recommendedName>
        <fullName evidence="4">Helix-turn-helix domain-containing protein</fullName>
    </recommendedName>
</protein>
<dbReference type="GO" id="GO:0003677">
    <property type="term" value="F:DNA binding"/>
    <property type="evidence" value="ECO:0007669"/>
    <property type="project" value="InterPro"/>
</dbReference>
<proteinExistence type="predicted"/>
<dbReference type="Proteomes" id="UP000185544">
    <property type="component" value="Chromosome"/>
</dbReference>
<dbReference type="Pfam" id="PF13413">
    <property type="entry name" value="HTH_25"/>
    <property type="match status" value="1"/>
</dbReference>
<dbReference type="AlphaFoldDB" id="A0A1L6MZU7"/>
<dbReference type="InterPro" id="IPR050400">
    <property type="entry name" value="Bact_Cytoskel_RodZ"/>
</dbReference>
<accession>A0A1L6MZU7</accession>
<dbReference type="EMBL" id="CP016908">
    <property type="protein sequence ID" value="APS00928.1"/>
    <property type="molecule type" value="Genomic_DNA"/>
</dbReference>
<dbReference type="InterPro" id="IPR010982">
    <property type="entry name" value="Lambda_DNA-bd_dom_sf"/>
</dbReference>
<dbReference type="PANTHER" id="PTHR34475">
    <property type="match status" value="1"/>
</dbReference>
<dbReference type="STRING" id="1882918.BCY86_06225"/>
<dbReference type="Gene3D" id="1.10.260.40">
    <property type="entry name" value="lambda repressor-like DNA-binding domains"/>
    <property type="match status" value="1"/>
</dbReference>
<dbReference type="PANTHER" id="PTHR34475:SF1">
    <property type="entry name" value="CYTOSKELETON PROTEIN RODZ"/>
    <property type="match status" value="1"/>
</dbReference>
<dbReference type="OrthoDB" id="9797543at2"/>
<evidence type="ECO:0000256" key="1">
    <source>
        <dbReference type="SAM" id="Phobius"/>
    </source>
</evidence>
<dbReference type="KEGG" id="pabo:BCY86_06225"/>
<keyword evidence="1" id="KW-1133">Transmembrane helix</keyword>
<keyword evidence="3" id="KW-1185">Reference proteome</keyword>
<reference evidence="2 3" key="1">
    <citation type="submission" date="2016-08" db="EMBL/GenBank/DDBJ databases">
        <title>Identification and validation of antigenic proteins from Pajaroellobacter abortibovis using de-novo genome sequence assembly and reverse vaccinology.</title>
        <authorList>
            <person name="Welly B.T."/>
            <person name="Miller M.R."/>
            <person name="Stott J.L."/>
            <person name="Blanchard M.T."/>
            <person name="Islas-Trejo A.D."/>
            <person name="O'Rourke S.M."/>
            <person name="Young A.E."/>
            <person name="Medrano J.F."/>
            <person name="Van Eenennaam A.L."/>
        </authorList>
    </citation>
    <scope>NUCLEOTIDE SEQUENCE [LARGE SCALE GENOMIC DNA]</scope>
    <source>
        <strain evidence="2 3">BTF92-0548A/99-0131</strain>
    </source>
</reference>
<feature type="transmembrane region" description="Helical" evidence="1">
    <location>
        <begin position="85"/>
        <end position="106"/>
    </location>
</feature>
<evidence type="ECO:0000313" key="2">
    <source>
        <dbReference type="EMBL" id="APS00928.1"/>
    </source>
</evidence>
<gene>
    <name evidence="2" type="ORF">BCY86_06225</name>
</gene>
<keyword evidence="1" id="KW-0472">Membrane</keyword>